<dbReference type="eggNOG" id="COG0778">
    <property type="taxonomic scope" value="Bacteria"/>
</dbReference>
<accession>A0A098LD62</accession>
<dbReference type="PANTHER" id="PTHR43821">
    <property type="entry name" value="NAD(P)H NITROREDUCTASE YDJA-RELATED"/>
    <property type="match status" value="1"/>
</dbReference>
<dbReference type="GO" id="GO:0016491">
    <property type="term" value="F:oxidoreductase activity"/>
    <property type="evidence" value="ECO:0007669"/>
    <property type="project" value="UniProtKB-KW"/>
</dbReference>
<evidence type="ECO:0000259" key="8">
    <source>
        <dbReference type="Pfam" id="PF00881"/>
    </source>
</evidence>
<evidence type="ECO:0000256" key="2">
    <source>
        <dbReference type="ARBA" id="ARBA00007118"/>
    </source>
</evidence>
<comment type="caution">
    <text evidence="9">The sequence shown here is derived from an EMBL/GenBank/DDBJ whole genome shotgun (WGS) entry which is preliminary data.</text>
</comment>
<gene>
    <name evidence="9" type="ORF">MYP_2084</name>
</gene>
<evidence type="ECO:0000313" key="10">
    <source>
        <dbReference type="Proteomes" id="UP000030185"/>
    </source>
</evidence>
<proteinExistence type="inferred from homology"/>
<dbReference type="Pfam" id="PF00881">
    <property type="entry name" value="Nitroreductase"/>
    <property type="match status" value="1"/>
</dbReference>
<sequence>MNSYATISVLSSSSDFLKGSIMSEIIRNRKSIYADAYIKKSISSEMIREILTNAIWAPTHKMTEPWRFIVLQDKQLINYGRFMADYYLPIYSKTAPNQEALAEKLRYLRNYPLKASCIIAIILNKSTNVSIPEWEEVAAVSCAVQNMALTCTAYNLGSYWATNGPAIEFVKSLELQENEQSLGLFFIGHCDPEAYKAEKKRTPIEQKTTWLN</sequence>
<feature type="domain" description="Nitroreductase" evidence="8">
    <location>
        <begin position="26"/>
        <end position="189"/>
    </location>
</feature>
<dbReference type="SUPFAM" id="SSF55469">
    <property type="entry name" value="FMN-dependent nitroreductase-like"/>
    <property type="match status" value="1"/>
</dbReference>
<comment type="similarity">
    <text evidence="2">Belongs to the nitroreductase family.</text>
</comment>
<dbReference type="STRING" id="153721.MYP_2084"/>
<keyword evidence="6" id="KW-0560">Oxidoreductase</keyword>
<evidence type="ECO:0000313" key="9">
    <source>
        <dbReference type="EMBL" id="GAL84856.1"/>
    </source>
</evidence>
<dbReference type="RefSeq" id="WP_045462324.1">
    <property type="nucleotide sequence ID" value="NZ_BBLT01000003.1"/>
</dbReference>
<dbReference type="InterPro" id="IPR029479">
    <property type="entry name" value="Nitroreductase"/>
</dbReference>
<dbReference type="Gene3D" id="3.40.109.10">
    <property type="entry name" value="NADH Oxidase"/>
    <property type="match status" value="1"/>
</dbReference>
<keyword evidence="3" id="KW-0285">Flavoprotein</keyword>
<evidence type="ECO:0000256" key="5">
    <source>
        <dbReference type="ARBA" id="ARBA00022857"/>
    </source>
</evidence>
<dbReference type="EMBL" id="BBLT01000003">
    <property type="protein sequence ID" value="GAL84856.1"/>
    <property type="molecule type" value="Genomic_DNA"/>
</dbReference>
<dbReference type="InterPro" id="IPR000415">
    <property type="entry name" value="Nitroreductase-like"/>
</dbReference>
<dbReference type="CDD" id="cd02135">
    <property type="entry name" value="YdjA-like"/>
    <property type="match status" value="1"/>
</dbReference>
<evidence type="ECO:0000256" key="1">
    <source>
        <dbReference type="ARBA" id="ARBA00001917"/>
    </source>
</evidence>
<dbReference type="OrthoDB" id="9804207at2"/>
<dbReference type="Proteomes" id="UP000030185">
    <property type="component" value="Unassembled WGS sequence"/>
</dbReference>
<comment type="cofactor">
    <cofactor evidence="1">
        <name>FMN</name>
        <dbReference type="ChEBI" id="CHEBI:58210"/>
    </cofactor>
</comment>
<dbReference type="InterPro" id="IPR026021">
    <property type="entry name" value="YdjA-like"/>
</dbReference>
<reference evidence="9 10" key="1">
    <citation type="submission" date="2014-09" db="EMBL/GenBank/DDBJ databases">
        <title>Sporocytophaga myxococcoides PG-01 genome sequencing.</title>
        <authorList>
            <person name="Liu L."/>
            <person name="Gao P.J."/>
            <person name="Chen G.J."/>
            <person name="Wang L.S."/>
        </authorList>
    </citation>
    <scope>NUCLEOTIDE SEQUENCE [LARGE SCALE GENOMIC DNA]</scope>
    <source>
        <strain evidence="9 10">PG-01</strain>
    </source>
</reference>
<name>A0A098LD62_9BACT</name>
<keyword evidence="4" id="KW-0288">FMN</keyword>
<dbReference type="InterPro" id="IPR052530">
    <property type="entry name" value="NAD(P)H_nitroreductase"/>
</dbReference>
<keyword evidence="10" id="KW-1185">Reference proteome</keyword>
<dbReference type="AlphaFoldDB" id="A0A098LD62"/>
<protein>
    <submittedName>
        <fullName evidence="9">Nitroreductase</fullName>
    </submittedName>
</protein>
<evidence type="ECO:0000256" key="6">
    <source>
        <dbReference type="ARBA" id="ARBA00023002"/>
    </source>
</evidence>
<organism evidence="9 10">
    <name type="scientific">Sporocytophaga myxococcoides</name>
    <dbReference type="NCBI Taxonomy" id="153721"/>
    <lineage>
        <taxon>Bacteria</taxon>
        <taxon>Pseudomonadati</taxon>
        <taxon>Bacteroidota</taxon>
        <taxon>Cytophagia</taxon>
        <taxon>Cytophagales</taxon>
        <taxon>Cytophagaceae</taxon>
        <taxon>Sporocytophaga</taxon>
    </lineage>
</organism>
<keyword evidence="5" id="KW-0521">NADP</keyword>
<evidence type="ECO:0000256" key="7">
    <source>
        <dbReference type="ARBA" id="ARBA00023027"/>
    </source>
</evidence>
<evidence type="ECO:0000256" key="4">
    <source>
        <dbReference type="ARBA" id="ARBA00022643"/>
    </source>
</evidence>
<keyword evidence="7" id="KW-0520">NAD</keyword>
<evidence type="ECO:0000256" key="3">
    <source>
        <dbReference type="ARBA" id="ARBA00022630"/>
    </source>
</evidence>
<dbReference type="PANTHER" id="PTHR43821:SF1">
    <property type="entry name" value="NAD(P)H NITROREDUCTASE YDJA-RELATED"/>
    <property type="match status" value="1"/>
</dbReference>